<evidence type="ECO:0000313" key="1">
    <source>
        <dbReference type="EMBL" id="EMZ33094.1"/>
    </source>
</evidence>
<accession>N2B8K3</accession>
<gene>
    <name evidence="1" type="ORF">C823_01512</name>
</gene>
<reference evidence="1 2" key="1">
    <citation type="journal article" date="2014" name="Genome Announc.">
        <title>Draft genome sequences of the altered schaedler flora, a defined bacterial community from gnotobiotic mice.</title>
        <authorList>
            <person name="Wannemuehler M.J."/>
            <person name="Overstreet A.M."/>
            <person name="Ward D.V."/>
            <person name="Phillips G.J."/>
        </authorList>
    </citation>
    <scope>NUCLEOTIDE SEQUENCE [LARGE SCALE GENOMIC DNA]</scope>
    <source>
        <strain evidence="1 2">ASF492</strain>
    </source>
</reference>
<dbReference type="STRING" id="1235802.C823_01512"/>
<dbReference type="HOGENOM" id="CLU_2751812_0_0_9"/>
<dbReference type="PATRIC" id="fig|1235802.3.peg.1606"/>
<sequence length="70" mass="8217">MELKEGIFKQCLMELNKTQIIGESPDHEDAEYELQASRFKALFDLIESLGFAEEYEEWRQTNKTSIEEEG</sequence>
<dbReference type="Proteomes" id="UP000012589">
    <property type="component" value="Unassembled WGS sequence"/>
</dbReference>
<protein>
    <submittedName>
        <fullName evidence="1">Uncharacterized protein</fullName>
    </submittedName>
</protein>
<dbReference type="EMBL" id="AQFT01000041">
    <property type="protein sequence ID" value="EMZ33094.1"/>
    <property type="molecule type" value="Genomic_DNA"/>
</dbReference>
<name>N2B8K3_9FIRM</name>
<comment type="caution">
    <text evidence="1">The sequence shown here is derived from an EMBL/GenBank/DDBJ whole genome shotgun (WGS) entry which is preliminary data.</text>
</comment>
<organism evidence="1 2">
    <name type="scientific">Eubacterium plexicaudatum ASF492</name>
    <dbReference type="NCBI Taxonomy" id="1235802"/>
    <lineage>
        <taxon>Bacteria</taxon>
        <taxon>Bacillati</taxon>
        <taxon>Bacillota</taxon>
        <taxon>Clostridia</taxon>
        <taxon>Eubacteriales</taxon>
        <taxon>Eubacteriaceae</taxon>
        <taxon>Eubacterium</taxon>
    </lineage>
</organism>
<proteinExistence type="predicted"/>
<evidence type="ECO:0000313" key="2">
    <source>
        <dbReference type="Proteomes" id="UP000012589"/>
    </source>
</evidence>
<keyword evidence="2" id="KW-1185">Reference proteome</keyword>
<dbReference type="AlphaFoldDB" id="N2B8K3"/>